<name>A0A034W581_BACDO</name>
<dbReference type="GO" id="GO:0003677">
    <property type="term" value="F:DNA binding"/>
    <property type="evidence" value="ECO:0007669"/>
    <property type="project" value="UniProtKB-UniRule"/>
</dbReference>
<dbReference type="OrthoDB" id="7331812at2759"/>
<evidence type="ECO:0000256" key="2">
    <source>
        <dbReference type="ARBA" id="ARBA00022771"/>
    </source>
</evidence>
<reference evidence="8" key="1">
    <citation type="journal article" date="2014" name="BMC Genomics">
        <title>Characterizing the developmental transcriptome of the oriental fruit fly, Bactrocera dorsalis (Diptera: Tephritidae) through comparative genomic analysis with Drosophila melanogaster utilizing modENCODE datasets.</title>
        <authorList>
            <person name="Geib S.M."/>
            <person name="Calla B."/>
            <person name="Hall B."/>
            <person name="Hou S."/>
            <person name="Manoukis N.C."/>
        </authorList>
    </citation>
    <scope>NUCLEOTIDE SEQUENCE</scope>
    <source>
        <strain evidence="8">Punador</strain>
    </source>
</reference>
<dbReference type="EMBL" id="GAKP01009062">
    <property type="protein sequence ID" value="JAC49890.1"/>
    <property type="molecule type" value="Transcribed_RNA"/>
</dbReference>
<accession>A0A034W581</accession>
<organism evidence="8">
    <name type="scientific">Bactrocera dorsalis</name>
    <name type="common">Oriental fruit fly</name>
    <name type="synonym">Dacus dorsalis</name>
    <dbReference type="NCBI Taxonomy" id="27457"/>
    <lineage>
        <taxon>Eukaryota</taxon>
        <taxon>Metazoa</taxon>
        <taxon>Ecdysozoa</taxon>
        <taxon>Arthropoda</taxon>
        <taxon>Hexapoda</taxon>
        <taxon>Insecta</taxon>
        <taxon>Pterygota</taxon>
        <taxon>Neoptera</taxon>
        <taxon>Endopterygota</taxon>
        <taxon>Diptera</taxon>
        <taxon>Brachycera</taxon>
        <taxon>Muscomorpha</taxon>
        <taxon>Tephritoidea</taxon>
        <taxon>Tephritidae</taxon>
        <taxon>Bactrocera</taxon>
        <taxon>Bactrocera</taxon>
    </lineage>
</organism>
<dbReference type="AlphaFoldDB" id="A0A034W581"/>
<dbReference type="Pfam" id="PF05485">
    <property type="entry name" value="THAP"/>
    <property type="match status" value="1"/>
</dbReference>
<dbReference type="PANTHER" id="PTHR46927">
    <property type="entry name" value="AGAP005574-PA"/>
    <property type="match status" value="1"/>
</dbReference>
<evidence type="ECO:0000256" key="3">
    <source>
        <dbReference type="ARBA" id="ARBA00022833"/>
    </source>
</evidence>
<keyword evidence="3" id="KW-0862">Zinc</keyword>
<feature type="chain" id="PRO_5007369141" description="THAP-type domain-containing protein" evidence="6">
    <location>
        <begin position="21"/>
        <end position="390"/>
    </location>
</feature>
<dbReference type="SMART" id="SM00980">
    <property type="entry name" value="THAP"/>
    <property type="match status" value="1"/>
</dbReference>
<dbReference type="EMBL" id="GAKP01009063">
    <property type="protein sequence ID" value="JAC49889.1"/>
    <property type="molecule type" value="Transcribed_RNA"/>
</dbReference>
<dbReference type="PANTHER" id="PTHR46927:SF3">
    <property type="entry name" value="THAP-TYPE DOMAIN-CONTAINING PROTEIN"/>
    <property type="match status" value="1"/>
</dbReference>
<dbReference type="InterPro" id="IPR006612">
    <property type="entry name" value="THAP_Znf"/>
</dbReference>
<evidence type="ECO:0000313" key="8">
    <source>
        <dbReference type="EMBL" id="JAC49889.1"/>
    </source>
</evidence>
<evidence type="ECO:0000256" key="5">
    <source>
        <dbReference type="PROSITE-ProRule" id="PRU00309"/>
    </source>
</evidence>
<dbReference type="SUPFAM" id="SSF57716">
    <property type="entry name" value="Glucocorticoid receptor-like (DNA-binding domain)"/>
    <property type="match status" value="1"/>
</dbReference>
<evidence type="ECO:0000256" key="1">
    <source>
        <dbReference type="ARBA" id="ARBA00022723"/>
    </source>
</evidence>
<protein>
    <recommendedName>
        <fullName evidence="7">THAP-type domain-containing protein</fullName>
    </recommendedName>
</protein>
<feature type="domain" description="THAP-type" evidence="7">
    <location>
        <begin position="24"/>
        <end position="117"/>
    </location>
</feature>
<dbReference type="GO" id="GO:0008270">
    <property type="term" value="F:zinc ion binding"/>
    <property type="evidence" value="ECO:0007669"/>
    <property type="project" value="UniProtKB-KW"/>
</dbReference>
<keyword evidence="1" id="KW-0479">Metal-binding</keyword>
<sequence length="390" mass="45080">RRFSVCLYLFSFVVSIKNFALNNIKMVYCSVPGCEKFNKSQNKRFAFSFPKKKELVQKWLEAIPSLARPVKSSWRVCQCHFKPEDIVKSFCHTIGGEVFLIDRERPRLKPNVVPTRNLQFNKFMENSKRETKSINNHKSHVLKQSKDTDSLNKRSIAQFNLADNQDAVPEEICEKACVRSVEIIKVHHESKIPTAVADILHRTPEFLEEDAEQFESQSFEDLSNECNQNLDRDDGIIMLQDKENSESSLTDNKTENLVNCSNPIAEVDYFDNLFDSVFEVVLPTTLWGVHRSPNQKRIMFVCIDEEQLNIQKILIMDDSGDLKMYLVSRLIREEHWPVDILTPERISDMLAELESMQICLGANLSETCEVLLTDVNSDEQITQRLCKKCC</sequence>
<proteinExistence type="predicted"/>
<evidence type="ECO:0000256" key="6">
    <source>
        <dbReference type="SAM" id="SignalP"/>
    </source>
</evidence>
<keyword evidence="4 5" id="KW-0238">DNA-binding</keyword>
<feature type="non-terminal residue" evidence="8">
    <location>
        <position position="1"/>
    </location>
</feature>
<evidence type="ECO:0000259" key="7">
    <source>
        <dbReference type="PROSITE" id="PS50950"/>
    </source>
</evidence>
<keyword evidence="6" id="KW-0732">Signal</keyword>
<evidence type="ECO:0000256" key="4">
    <source>
        <dbReference type="ARBA" id="ARBA00023125"/>
    </source>
</evidence>
<dbReference type="PROSITE" id="PS50950">
    <property type="entry name" value="ZF_THAP"/>
    <property type="match status" value="1"/>
</dbReference>
<dbReference type="InterPro" id="IPR052224">
    <property type="entry name" value="THAP_domain_protein"/>
</dbReference>
<feature type="signal peptide" evidence="6">
    <location>
        <begin position="1"/>
        <end position="20"/>
    </location>
</feature>
<keyword evidence="2 5" id="KW-0863">Zinc-finger</keyword>